<proteinExistence type="inferred from homology"/>
<evidence type="ECO:0000256" key="2">
    <source>
        <dbReference type="ARBA" id="ARBA00022603"/>
    </source>
</evidence>
<organism evidence="5 6">
    <name type="scientific">Thermocoleostomius sinensis A174</name>
    <dbReference type="NCBI Taxonomy" id="2016057"/>
    <lineage>
        <taxon>Bacteria</taxon>
        <taxon>Bacillati</taxon>
        <taxon>Cyanobacteriota</taxon>
        <taxon>Cyanophyceae</taxon>
        <taxon>Oculatellales</taxon>
        <taxon>Oculatellaceae</taxon>
        <taxon>Thermocoleostomius</taxon>
    </lineage>
</organism>
<evidence type="ECO:0000256" key="3">
    <source>
        <dbReference type="ARBA" id="ARBA00022679"/>
    </source>
</evidence>
<dbReference type="CDD" id="cd02440">
    <property type="entry name" value="AdoMet_MTases"/>
    <property type="match status" value="1"/>
</dbReference>
<dbReference type="Proteomes" id="UP001163152">
    <property type="component" value="Chromosome"/>
</dbReference>
<name>A0A9E8ZCK4_9CYAN</name>
<keyword evidence="6" id="KW-1185">Reference proteome</keyword>
<keyword evidence="2 5" id="KW-0489">Methyltransferase</keyword>
<dbReference type="GO" id="GO:0032259">
    <property type="term" value="P:methylation"/>
    <property type="evidence" value="ECO:0007669"/>
    <property type="project" value="UniProtKB-KW"/>
</dbReference>
<gene>
    <name evidence="5" type="ORF">OXH18_01900</name>
</gene>
<dbReference type="EMBL" id="CP113797">
    <property type="protein sequence ID" value="WAL60775.1"/>
    <property type="molecule type" value="Genomic_DNA"/>
</dbReference>
<evidence type="ECO:0000259" key="4">
    <source>
        <dbReference type="Pfam" id="PF08241"/>
    </source>
</evidence>
<dbReference type="Gene3D" id="3.40.50.150">
    <property type="entry name" value="Vaccinia Virus protein VP39"/>
    <property type="match status" value="1"/>
</dbReference>
<reference evidence="5" key="1">
    <citation type="submission" date="2022-12" db="EMBL/GenBank/DDBJ databases">
        <title>Polyphasic identification of a Novel Hot-Spring Cyanobacterium Ocullathermofonsia sinensis gen nov. sp. nov. and Genomic Insights on its Adaptations to the Thermal Habitat.</title>
        <authorList>
            <person name="Daroch M."/>
            <person name="Tang J."/>
            <person name="Jiang Y."/>
        </authorList>
    </citation>
    <scope>NUCLEOTIDE SEQUENCE</scope>
    <source>
        <strain evidence="5">PKUAC-SCTA174</strain>
    </source>
</reference>
<evidence type="ECO:0000313" key="5">
    <source>
        <dbReference type="EMBL" id="WAL60775.1"/>
    </source>
</evidence>
<dbReference type="PANTHER" id="PTHR44942">
    <property type="entry name" value="METHYLTRANSF_11 DOMAIN-CONTAINING PROTEIN"/>
    <property type="match status" value="1"/>
</dbReference>
<comment type="similarity">
    <text evidence="1">Belongs to the methyltransferase superfamily.</text>
</comment>
<dbReference type="SUPFAM" id="SSF53335">
    <property type="entry name" value="S-adenosyl-L-methionine-dependent methyltransferases"/>
    <property type="match status" value="1"/>
</dbReference>
<dbReference type="Pfam" id="PF08241">
    <property type="entry name" value="Methyltransf_11"/>
    <property type="match status" value="1"/>
</dbReference>
<sequence>MSFDFSTASDSITNPLGYFSGQGKDYEKYRLIYPASAIDKILSDLGSLTQITAADIGAGTGIGARLLADRGIRVVAIEPNKDMRTAATLHKNVEFLIGTAEQIPLENASVDLVTSFQAFHWFDFDKSLKEFRRILKPSGHLALIWSFWDQSDLISKEYTRLVFEASKDQEPQSQSGMQLKAWFKSIRYQLFWQGLWLPYFTNLERYEFVSNQSLDFPGLIGLARSQGFTPSEGEGLEKLISDLAVFHQRFCDRQGSVRLTYRTRLYTAISNHP</sequence>
<dbReference type="InterPro" id="IPR029063">
    <property type="entry name" value="SAM-dependent_MTases_sf"/>
</dbReference>
<feature type="domain" description="Methyltransferase type 11" evidence="4">
    <location>
        <begin position="55"/>
        <end position="142"/>
    </location>
</feature>
<dbReference type="KEGG" id="tsin:OXH18_01900"/>
<dbReference type="RefSeq" id="WP_268610733.1">
    <property type="nucleotide sequence ID" value="NZ_CP113797.1"/>
</dbReference>
<evidence type="ECO:0000313" key="6">
    <source>
        <dbReference type="Proteomes" id="UP001163152"/>
    </source>
</evidence>
<dbReference type="GO" id="GO:0008757">
    <property type="term" value="F:S-adenosylmethionine-dependent methyltransferase activity"/>
    <property type="evidence" value="ECO:0007669"/>
    <property type="project" value="InterPro"/>
</dbReference>
<dbReference type="PANTHER" id="PTHR44942:SF4">
    <property type="entry name" value="METHYLTRANSFERASE TYPE 11 DOMAIN-CONTAINING PROTEIN"/>
    <property type="match status" value="1"/>
</dbReference>
<protein>
    <submittedName>
        <fullName evidence="5">Class I SAM-dependent methyltransferase</fullName>
    </submittedName>
</protein>
<keyword evidence="3" id="KW-0808">Transferase</keyword>
<dbReference type="InterPro" id="IPR051052">
    <property type="entry name" value="Diverse_substrate_MTase"/>
</dbReference>
<evidence type="ECO:0000256" key="1">
    <source>
        <dbReference type="ARBA" id="ARBA00008361"/>
    </source>
</evidence>
<dbReference type="AlphaFoldDB" id="A0A9E8ZCK4"/>
<accession>A0A9E8ZCK4</accession>
<dbReference type="InterPro" id="IPR013216">
    <property type="entry name" value="Methyltransf_11"/>
</dbReference>